<dbReference type="VEuPathDB" id="FungiDB:FUN_014537"/>
<evidence type="ECO:0000313" key="4">
    <source>
        <dbReference type="Proteomes" id="UP000232722"/>
    </source>
</evidence>
<sequence length="156" mass="18702">MVRYYLKDIDEPLEYDPFAMDTEEINQDDEESEVAVFTRDTLIKDVRHTLVPIEYPATSDEGIVYVYHVENSKAAFHNLKNHPKDQKNLLIRKSPAYQKKNKTIIIDDEKDDNLTEISAIEIEERKVSLEERKLKLKQYEIDLKYKELQIKKWKWR</sequence>
<name>A0A2N0PYD0_9GLOM</name>
<accession>A0A2N0PYD0</accession>
<gene>
    <name evidence="2" type="ORF">RhiirA1_388884</name>
    <name evidence="1" type="ORF">RhiirA5_373590</name>
</gene>
<evidence type="ECO:0000313" key="1">
    <source>
        <dbReference type="EMBL" id="PKC11785.1"/>
    </source>
</evidence>
<dbReference type="EMBL" id="LLXH01000085">
    <property type="protein sequence ID" value="PKC73484.1"/>
    <property type="molecule type" value="Genomic_DNA"/>
</dbReference>
<reference evidence="2 3" key="3">
    <citation type="submission" date="2017-10" db="EMBL/GenBank/DDBJ databases">
        <title>Extensive intraspecific genome diversity in a model arbuscular mycorrhizal fungus.</title>
        <authorList>
            <person name="Chen E.C.H."/>
            <person name="Morin E."/>
            <person name="Baudet D."/>
            <person name="Noel J."/>
            <person name="Ndikumana S."/>
            <person name="Charron P."/>
            <person name="St-Onge C."/>
            <person name="Giorgi J."/>
            <person name="Grigoriev I.V."/>
            <person name="Roux C."/>
            <person name="Martin F.M."/>
            <person name="Corradi N."/>
        </authorList>
    </citation>
    <scope>NUCLEOTIDE SEQUENCE [LARGE SCALE GENOMIC DNA]</scope>
    <source>
        <strain evidence="2 3">A1</strain>
    </source>
</reference>
<proteinExistence type="predicted"/>
<organism evidence="1 4">
    <name type="scientific">Rhizophagus irregularis</name>
    <dbReference type="NCBI Taxonomy" id="588596"/>
    <lineage>
        <taxon>Eukaryota</taxon>
        <taxon>Fungi</taxon>
        <taxon>Fungi incertae sedis</taxon>
        <taxon>Mucoromycota</taxon>
        <taxon>Glomeromycotina</taxon>
        <taxon>Glomeromycetes</taxon>
        <taxon>Glomerales</taxon>
        <taxon>Glomeraceae</taxon>
        <taxon>Rhizophagus</taxon>
    </lineage>
</organism>
<protein>
    <submittedName>
        <fullName evidence="1">Uncharacterized protein</fullName>
    </submittedName>
</protein>
<dbReference type="VEuPathDB" id="FungiDB:RhiirFUN_014168"/>
<reference evidence="2 3" key="4">
    <citation type="submission" date="2017-10" db="EMBL/GenBank/DDBJ databases">
        <title>Genome analyses suggest a sexual origin of heterokaryosis in a supposedly ancient asexual fungus.</title>
        <authorList>
            <person name="Corradi N."/>
            <person name="Sedzielewska K."/>
            <person name="Noel J."/>
            <person name="Charron P."/>
            <person name="Farinelli L."/>
            <person name="Marton T."/>
            <person name="Kruger M."/>
            <person name="Pelin A."/>
            <person name="Brachmann A."/>
            <person name="Corradi N."/>
        </authorList>
    </citation>
    <scope>NUCLEOTIDE SEQUENCE [LARGE SCALE GENOMIC DNA]</scope>
    <source>
        <strain evidence="2 3">A1</strain>
    </source>
</reference>
<reference evidence="1 4" key="1">
    <citation type="submission" date="2016-04" db="EMBL/GenBank/DDBJ databases">
        <title>Genome analyses suggest a sexual origin of heterokaryosis in a supposedly ancient asexual fungus.</title>
        <authorList>
            <person name="Ropars J."/>
            <person name="Sedzielewska K."/>
            <person name="Noel J."/>
            <person name="Charron P."/>
            <person name="Farinelli L."/>
            <person name="Marton T."/>
            <person name="Kruger M."/>
            <person name="Pelin A."/>
            <person name="Brachmann A."/>
            <person name="Corradi N."/>
        </authorList>
    </citation>
    <scope>NUCLEOTIDE SEQUENCE [LARGE SCALE GENOMIC DNA]</scope>
    <source>
        <strain evidence="1 4">A5</strain>
    </source>
</reference>
<dbReference type="VEuPathDB" id="FungiDB:RhiirA1_388884"/>
<dbReference type="Proteomes" id="UP000232722">
    <property type="component" value="Unassembled WGS sequence"/>
</dbReference>
<comment type="caution">
    <text evidence="1">The sequence shown here is derived from an EMBL/GenBank/DDBJ whole genome shotgun (WGS) entry which is preliminary data.</text>
</comment>
<dbReference type="AlphaFoldDB" id="A0A2N0PYD0"/>
<evidence type="ECO:0000313" key="2">
    <source>
        <dbReference type="EMBL" id="PKC73484.1"/>
    </source>
</evidence>
<reference evidence="1 4" key="2">
    <citation type="submission" date="2017-09" db="EMBL/GenBank/DDBJ databases">
        <title>Extensive intraspecific genome diversity in a model arbuscular mycorrhizal fungus.</title>
        <authorList>
            <person name="Chen E.C."/>
            <person name="Morin E."/>
            <person name="Beaudet D."/>
            <person name="Noel J."/>
            <person name="Ndikumana S."/>
            <person name="Charron P."/>
            <person name="St-Onge C."/>
            <person name="Giorgi J."/>
            <person name="Grigoriev I.V."/>
            <person name="Roux C."/>
            <person name="Martin F.M."/>
            <person name="Corradi N."/>
        </authorList>
    </citation>
    <scope>NUCLEOTIDE SEQUENCE [LARGE SCALE GENOMIC DNA]</scope>
    <source>
        <strain evidence="1 4">A5</strain>
    </source>
</reference>
<evidence type="ECO:0000313" key="3">
    <source>
        <dbReference type="Proteomes" id="UP000232688"/>
    </source>
</evidence>
<dbReference type="Proteomes" id="UP000232688">
    <property type="component" value="Unassembled WGS sequence"/>
</dbReference>
<dbReference type="EMBL" id="LLXJ01000286">
    <property type="protein sequence ID" value="PKC11785.1"/>
    <property type="molecule type" value="Genomic_DNA"/>
</dbReference>